<gene>
    <name evidence="1" type="ORF">EZS26_001097</name>
</gene>
<sequence>MEYKNLTENVLSQLVIGSAIRVHKALGPGLLENIYKECLYYELTVNNGLYVEKEKIIPVIYNSVKLDCACRIDLLVENKLVVELKSVQMLHDVHLAQTITYLRLGNYKLGLLMNFNVARLTEGIRRVVNQL</sequence>
<reference evidence="1 2" key="1">
    <citation type="submission" date="2019-03" db="EMBL/GenBank/DDBJ databases">
        <title>Single cell metagenomics reveals metabolic interactions within the superorganism composed of flagellate Streblomastix strix and complex community of Bacteroidetes bacteria on its surface.</title>
        <authorList>
            <person name="Treitli S.C."/>
            <person name="Kolisko M."/>
            <person name="Husnik F."/>
            <person name="Keeling P."/>
            <person name="Hampl V."/>
        </authorList>
    </citation>
    <scope>NUCLEOTIDE SEQUENCE [LARGE SCALE GENOMIC DNA]</scope>
    <source>
        <strain evidence="1">St1</strain>
    </source>
</reference>
<evidence type="ECO:0000313" key="1">
    <source>
        <dbReference type="EMBL" id="KAA6302590.1"/>
    </source>
</evidence>
<dbReference type="Pfam" id="PF13366">
    <property type="entry name" value="PDDEXK_3"/>
    <property type="match status" value="1"/>
</dbReference>
<evidence type="ECO:0000313" key="2">
    <source>
        <dbReference type="Proteomes" id="UP000324575"/>
    </source>
</evidence>
<dbReference type="EMBL" id="SNRX01000006">
    <property type="protein sequence ID" value="KAA6302590.1"/>
    <property type="molecule type" value="Genomic_DNA"/>
</dbReference>
<dbReference type="AlphaFoldDB" id="A0A5M8P2U8"/>
<dbReference type="Proteomes" id="UP000324575">
    <property type="component" value="Unassembled WGS sequence"/>
</dbReference>
<protein>
    <submittedName>
        <fullName evidence="1">GxxExxY protein</fullName>
    </submittedName>
</protein>
<dbReference type="InterPro" id="IPR026350">
    <property type="entry name" value="GxxExxY"/>
</dbReference>
<proteinExistence type="predicted"/>
<name>A0A5M8P2U8_9BACT</name>
<comment type="caution">
    <text evidence="1">The sequence shown here is derived from an EMBL/GenBank/DDBJ whole genome shotgun (WGS) entry which is preliminary data.</text>
</comment>
<dbReference type="NCBIfam" id="TIGR04256">
    <property type="entry name" value="GxxExxY"/>
    <property type="match status" value="1"/>
</dbReference>
<accession>A0A5M8P2U8</accession>
<organism evidence="1 2">
    <name type="scientific">Candidatus Ordinivivax streblomastigis</name>
    <dbReference type="NCBI Taxonomy" id="2540710"/>
    <lineage>
        <taxon>Bacteria</taxon>
        <taxon>Pseudomonadati</taxon>
        <taxon>Bacteroidota</taxon>
        <taxon>Bacteroidia</taxon>
        <taxon>Bacteroidales</taxon>
        <taxon>Candidatus Ordinivivax</taxon>
    </lineage>
</organism>